<keyword evidence="5" id="KW-0540">Nuclease</keyword>
<accession>A0A501X183</accession>
<dbReference type="GO" id="GO:0004519">
    <property type="term" value="F:endonuclease activity"/>
    <property type="evidence" value="ECO:0007669"/>
    <property type="project" value="UniProtKB-KW"/>
</dbReference>
<dbReference type="InterPro" id="IPR011856">
    <property type="entry name" value="tRNA_endonuc-like_dom_sf"/>
</dbReference>
<keyword evidence="5" id="KW-0378">Hydrolase</keyword>
<dbReference type="GO" id="GO:0009307">
    <property type="term" value="P:DNA restriction-modification system"/>
    <property type="evidence" value="ECO:0007669"/>
    <property type="project" value="UniProtKB-KW"/>
</dbReference>
<comment type="similarity">
    <text evidence="1">Belongs to the type-I restriction system S methylase family.</text>
</comment>
<name>A0A501X183_9RHOB</name>
<organism evidence="5 6">
    <name type="scientific">Amaricoccus solimangrovi</name>
    <dbReference type="NCBI Taxonomy" id="2589815"/>
    <lineage>
        <taxon>Bacteria</taxon>
        <taxon>Pseudomonadati</taxon>
        <taxon>Pseudomonadota</taxon>
        <taxon>Alphaproteobacteria</taxon>
        <taxon>Rhodobacterales</taxon>
        <taxon>Paracoccaceae</taxon>
        <taxon>Amaricoccus</taxon>
    </lineage>
</organism>
<dbReference type="Proteomes" id="UP000319255">
    <property type="component" value="Unassembled WGS sequence"/>
</dbReference>
<keyword evidence="6" id="KW-1185">Reference proteome</keyword>
<dbReference type="Gene3D" id="3.90.220.20">
    <property type="entry name" value="DNA methylase specificity domains"/>
    <property type="match status" value="2"/>
</dbReference>
<dbReference type="CDD" id="cd17260">
    <property type="entry name" value="RMtype1_S_EcoEI-TRD1-CR1_like"/>
    <property type="match status" value="1"/>
</dbReference>
<evidence type="ECO:0000256" key="1">
    <source>
        <dbReference type="ARBA" id="ARBA00010923"/>
    </source>
</evidence>
<protein>
    <submittedName>
        <fullName evidence="5">Restriction endonuclease subunit S</fullName>
    </submittedName>
</protein>
<dbReference type="InterPro" id="IPR044946">
    <property type="entry name" value="Restrct_endonuc_typeI_TRD_sf"/>
</dbReference>
<dbReference type="OrthoDB" id="512700at2"/>
<keyword evidence="2" id="KW-0680">Restriction system</keyword>
<gene>
    <name evidence="5" type="ORF">FJM51_04515</name>
</gene>
<keyword evidence="3" id="KW-0238">DNA-binding</keyword>
<proteinExistence type="inferred from homology"/>
<dbReference type="PANTHER" id="PTHR30408:SF13">
    <property type="entry name" value="TYPE I RESTRICTION ENZYME HINDI SPECIFICITY SUBUNIT"/>
    <property type="match status" value="1"/>
</dbReference>
<reference evidence="5 6" key="1">
    <citation type="submission" date="2019-06" db="EMBL/GenBank/DDBJ databases">
        <title>A novel bacterium of genus Amaricoccus, isolated from marine sediment.</title>
        <authorList>
            <person name="Huang H."/>
            <person name="Mo K."/>
            <person name="Hu Y."/>
        </authorList>
    </citation>
    <scope>NUCLEOTIDE SEQUENCE [LARGE SCALE GENOMIC DNA]</scope>
    <source>
        <strain evidence="5 6">HB172011</strain>
    </source>
</reference>
<keyword evidence="5" id="KW-0255">Endonuclease</keyword>
<evidence type="ECO:0000259" key="4">
    <source>
        <dbReference type="Pfam" id="PF01420"/>
    </source>
</evidence>
<dbReference type="EMBL" id="VFRP01000002">
    <property type="protein sequence ID" value="TPE53286.1"/>
    <property type="molecule type" value="Genomic_DNA"/>
</dbReference>
<sequence length="536" mass="59168">MTSCWRSSPRGAGWSWRSRRGWVRSRALAEWILQSVRQLQNSGILFVEDGNHGEYRPRSNAFVTDGVPFVRPPDLVEGRVDLSACDKINDVAFARVRKGIGRGGDVLFTHRATVGRLAMMPIEAPAFVCNPGVTVWRALKPEVLSGRFLYYWMHCATFMDQVWAAAGGADTFPYIGLQQQRQLLVAVPPSAEQQAIARILGALDNKIELNRRMNRTLEEMARALFRSWFVDFDPVHAKAEGRAPAHMDPATATLFPARFGEDGLPEGWRSCPASRLVEFNPRERLGKGEVAPYFDMKALPTSGPRTDVPIQRAFTSGTKFRNGDVLLARITPCLENGKTALVDAMPESAVGWGSTEFIVMRGRGHVSPGFVYCLARDDGFRECAIQSMVGSSGRQRVQNERVETYGMATPDDRVFAAFAEETGPQFALIGANGAQIDTLAALRDTLLPKLMSGEVRERLDLLAFDKEGQLVVIENKLDDTGRDVVWQALKYAAYVSTPPRQRIVQIFQSCLGLGASLSPKLDLPGPKPKRAGIEAG</sequence>
<dbReference type="Pfam" id="PF01420">
    <property type="entry name" value="Methylase_S"/>
    <property type="match status" value="1"/>
</dbReference>
<evidence type="ECO:0000313" key="5">
    <source>
        <dbReference type="EMBL" id="TPE53286.1"/>
    </source>
</evidence>
<comment type="caution">
    <text evidence="5">The sequence shown here is derived from an EMBL/GenBank/DDBJ whole genome shotgun (WGS) entry which is preliminary data.</text>
</comment>
<feature type="domain" description="Type I restriction modification DNA specificity" evidence="4">
    <location>
        <begin position="66"/>
        <end position="218"/>
    </location>
</feature>
<dbReference type="Gene3D" id="3.40.1350.10">
    <property type="match status" value="1"/>
</dbReference>
<evidence type="ECO:0000256" key="3">
    <source>
        <dbReference type="ARBA" id="ARBA00023125"/>
    </source>
</evidence>
<dbReference type="CDD" id="cd16961">
    <property type="entry name" value="RMtype1_S_TRD-CR_like"/>
    <property type="match status" value="1"/>
</dbReference>
<evidence type="ECO:0000256" key="2">
    <source>
        <dbReference type="ARBA" id="ARBA00022747"/>
    </source>
</evidence>
<dbReference type="GO" id="GO:0003677">
    <property type="term" value="F:DNA binding"/>
    <property type="evidence" value="ECO:0007669"/>
    <property type="project" value="UniProtKB-KW"/>
</dbReference>
<dbReference type="AlphaFoldDB" id="A0A501X183"/>
<dbReference type="SUPFAM" id="SSF116734">
    <property type="entry name" value="DNA methylase specificity domain"/>
    <property type="match status" value="2"/>
</dbReference>
<evidence type="ECO:0000313" key="6">
    <source>
        <dbReference type="Proteomes" id="UP000319255"/>
    </source>
</evidence>
<dbReference type="PANTHER" id="PTHR30408">
    <property type="entry name" value="TYPE-1 RESTRICTION ENZYME ECOKI SPECIFICITY PROTEIN"/>
    <property type="match status" value="1"/>
</dbReference>
<dbReference type="InterPro" id="IPR052021">
    <property type="entry name" value="Type-I_RS_S_subunit"/>
</dbReference>
<dbReference type="InterPro" id="IPR000055">
    <property type="entry name" value="Restrct_endonuc_typeI_TRD"/>
</dbReference>